<evidence type="ECO:0000313" key="3">
    <source>
        <dbReference type="Proteomes" id="UP000748756"/>
    </source>
</evidence>
<dbReference type="AlphaFoldDB" id="A0A9P5VE46"/>
<comment type="caution">
    <text evidence="2">The sequence shown here is derived from an EMBL/GenBank/DDBJ whole genome shotgun (WGS) entry which is preliminary data.</text>
</comment>
<name>A0A9P5VE46_9FUNG</name>
<dbReference type="OrthoDB" id="196547at2759"/>
<feature type="compositionally biased region" description="Acidic residues" evidence="1">
    <location>
        <begin position="42"/>
        <end position="64"/>
    </location>
</feature>
<evidence type="ECO:0000313" key="2">
    <source>
        <dbReference type="EMBL" id="KAF9154452.1"/>
    </source>
</evidence>
<proteinExistence type="predicted"/>
<feature type="compositionally biased region" description="Polar residues" evidence="1">
    <location>
        <begin position="1"/>
        <end position="12"/>
    </location>
</feature>
<dbReference type="EMBL" id="JAAAUQ010000116">
    <property type="protein sequence ID" value="KAF9154452.1"/>
    <property type="molecule type" value="Genomic_DNA"/>
</dbReference>
<keyword evidence="3" id="KW-1185">Reference proteome</keyword>
<accession>A0A9P5VE46</accession>
<organism evidence="2 3">
    <name type="scientific">Linnemannia schmuckeri</name>
    <dbReference type="NCBI Taxonomy" id="64567"/>
    <lineage>
        <taxon>Eukaryota</taxon>
        <taxon>Fungi</taxon>
        <taxon>Fungi incertae sedis</taxon>
        <taxon>Mucoromycota</taxon>
        <taxon>Mortierellomycotina</taxon>
        <taxon>Mortierellomycetes</taxon>
        <taxon>Mortierellales</taxon>
        <taxon>Mortierellaceae</taxon>
        <taxon>Linnemannia</taxon>
    </lineage>
</organism>
<feature type="region of interest" description="Disordered" evidence="1">
    <location>
        <begin position="1"/>
        <end position="89"/>
    </location>
</feature>
<sequence>MLTSRRASSAGSPSLKKRRPAAGLSSSLQNHGKRSSTKIRIDDDEEDYEDEEEVEGEEDSEGYEDLNSSSNLVRHKVSEGGNNKSRLRRSSTTAITTTITTPVGSRTRWSSVTSNAISAYRRHHHQLGRGGRGSISTLHRAISIQSLDFLHTIDTVLGEDLEDEDFGEAIVEEELGRPRYAHRRPISSIRPHEYSHLSLRYCQIHSATAAAALAANATKSRLTGDAVATTAAAETLAKINRKEKMG</sequence>
<dbReference type="Proteomes" id="UP000748756">
    <property type="component" value="Unassembled WGS sequence"/>
</dbReference>
<protein>
    <submittedName>
        <fullName evidence="2">Uncharacterized protein</fullName>
    </submittedName>
</protein>
<evidence type="ECO:0000256" key="1">
    <source>
        <dbReference type="SAM" id="MobiDB-lite"/>
    </source>
</evidence>
<reference evidence="2" key="1">
    <citation type="journal article" date="2020" name="Fungal Divers.">
        <title>Resolving the Mortierellaceae phylogeny through synthesis of multi-gene phylogenetics and phylogenomics.</title>
        <authorList>
            <person name="Vandepol N."/>
            <person name="Liber J."/>
            <person name="Desiro A."/>
            <person name="Na H."/>
            <person name="Kennedy M."/>
            <person name="Barry K."/>
            <person name="Grigoriev I.V."/>
            <person name="Miller A.N."/>
            <person name="O'Donnell K."/>
            <person name="Stajich J.E."/>
            <person name="Bonito G."/>
        </authorList>
    </citation>
    <scope>NUCLEOTIDE SEQUENCE</scope>
    <source>
        <strain evidence="2">NRRL 6426</strain>
    </source>
</reference>
<gene>
    <name evidence="2" type="ORF">BG015_000926</name>
</gene>